<keyword evidence="1" id="KW-0812">Transmembrane</keyword>
<dbReference type="AlphaFoldDB" id="A0A225VBH6"/>
<protein>
    <submittedName>
        <fullName evidence="3">Uncharacterized protein</fullName>
    </submittedName>
</protein>
<dbReference type="Proteomes" id="UP000198211">
    <property type="component" value="Unassembled WGS sequence"/>
</dbReference>
<name>A0A225VBH6_9STRA</name>
<accession>A0A225VBH6</accession>
<feature type="chain" id="PRO_5011991001" evidence="2">
    <location>
        <begin position="18"/>
        <end position="182"/>
    </location>
</feature>
<gene>
    <name evidence="3" type="ORF">PHMEG_00025724</name>
</gene>
<evidence type="ECO:0000256" key="1">
    <source>
        <dbReference type="SAM" id="Phobius"/>
    </source>
</evidence>
<dbReference type="EMBL" id="NBNE01006012">
    <property type="protein sequence ID" value="OWZ02672.1"/>
    <property type="molecule type" value="Genomic_DNA"/>
</dbReference>
<evidence type="ECO:0000313" key="4">
    <source>
        <dbReference type="Proteomes" id="UP000198211"/>
    </source>
</evidence>
<feature type="transmembrane region" description="Helical" evidence="1">
    <location>
        <begin position="129"/>
        <end position="151"/>
    </location>
</feature>
<organism evidence="3 4">
    <name type="scientific">Phytophthora megakarya</name>
    <dbReference type="NCBI Taxonomy" id="4795"/>
    <lineage>
        <taxon>Eukaryota</taxon>
        <taxon>Sar</taxon>
        <taxon>Stramenopiles</taxon>
        <taxon>Oomycota</taxon>
        <taxon>Peronosporomycetes</taxon>
        <taxon>Peronosporales</taxon>
        <taxon>Peronosporaceae</taxon>
        <taxon>Phytophthora</taxon>
    </lineage>
</organism>
<keyword evidence="2" id="KW-0732">Signal</keyword>
<sequence>MVWVLTTLFRLVAWTFTQQVWWVVRMNVGMCFEFIARYQDVLRSPELQQLSGPSYAYALWSVLFTVPVELLAEFDDDYGRYGRMVRSWWLALQTTLGDYVPGLVVRTLHSLRRYYRAYFDASKDTWGRVRADVLGLCWVVALLLSTAFHLPTVIYDLVEFVCCGTLDVAIGAVVMNNCISWV</sequence>
<evidence type="ECO:0000256" key="2">
    <source>
        <dbReference type="SAM" id="SignalP"/>
    </source>
</evidence>
<proteinExistence type="predicted"/>
<keyword evidence="1" id="KW-0472">Membrane</keyword>
<keyword evidence="1" id="KW-1133">Transmembrane helix</keyword>
<comment type="caution">
    <text evidence="3">The sequence shown here is derived from an EMBL/GenBank/DDBJ whole genome shotgun (WGS) entry which is preliminary data.</text>
</comment>
<evidence type="ECO:0000313" key="3">
    <source>
        <dbReference type="EMBL" id="OWZ02672.1"/>
    </source>
</evidence>
<feature type="signal peptide" evidence="2">
    <location>
        <begin position="1"/>
        <end position="17"/>
    </location>
</feature>
<dbReference type="OrthoDB" id="116686at2759"/>
<keyword evidence="4" id="KW-1185">Reference proteome</keyword>
<reference evidence="4" key="1">
    <citation type="submission" date="2017-03" db="EMBL/GenBank/DDBJ databases">
        <title>Phytopthora megakarya and P. palmivora, two closely related causual agents of cacao black pod achieved similar genome size and gene model numbers by different mechanisms.</title>
        <authorList>
            <person name="Ali S."/>
            <person name="Shao J."/>
            <person name="Larry D.J."/>
            <person name="Kronmiller B."/>
            <person name="Shen D."/>
            <person name="Strem M.D."/>
            <person name="Melnick R.L."/>
            <person name="Guiltinan M.J."/>
            <person name="Tyler B.M."/>
            <person name="Meinhardt L.W."/>
            <person name="Bailey B.A."/>
        </authorList>
    </citation>
    <scope>NUCLEOTIDE SEQUENCE [LARGE SCALE GENOMIC DNA]</scope>
    <source>
        <strain evidence="4">zdho120</strain>
    </source>
</reference>